<dbReference type="PROSITE" id="PS50097">
    <property type="entry name" value="BTB"/>
    <property type="match status" value="1"/>
</dbReference>
<evidence type="ECO:0000259" key="1">
    <source>
        <dbReference type="PROSITE" id="PS50097"/>
    </source>
</evidence>
<evidence type="ECO:0000313" key="3">
    <source>
        <dbReference type="Proteomes" id="UP000076532"/>
    </source>
</evidence>
<dbReference type="Gene3D" id="3.30.710.10">
    <property type="entry name" value="Potassium Channel Kv1.1, Chain A"/>
    <property type="match status" value="1"/>
</dbReference>
<dbReference type="InterPro" id="IPR011333">
    <property type="entry name" value="SKP1/BTB/POZ_sf"/>
</dbReference>
<dbReference type="Pfam" id="PF00651">
    <property type="entry name" value="BTB"/>
    <property type="match status" value="1"/>
</dbReference>
<dbReference type="SMART" id="SM00225">
    <property type="entry name" value="BTB"/>
    <property type="match status" value="1"/>
</dbReference>
<keyword evidence="3" id="KW-1185">Reference proteome</keyword>
<proteinExistence type="predicted"/>
<dbReference type="InterPro" id="IPR000210">
    <property type="entry name" value="BTB/POZ_dom"/>
</dbReference>
<dbReference type="OrthoDB" id="3217871at2759"/>
<feature type="domain" description="BTB" evidence="1">
    <location>
        <begin position="22"/>
        <end position="97"/>
    </location>
</feature>
<reference evidence="2 3" key="1">
    <citation type="journal article" date="2016" name="Mol. Biol. Evol.">
        <title>Comparative Genomics of Early-Diverging Mushroom-Forming Fungi Provides Insights into the Origins of Lignocellulose Decay Capabilities.</title>
        <authorList>
            <person name="Nagy L.G."/>
            <person name="Riley R."/>
            <person name="Tritt A."/>
            <person name="Adam C."/>
            <person name="Daum C."/>
            <person name="Floudas D."/>
            <person name="Sun H."/>
            <person name="Yadav J.S."/>
            <person name="Pangilinan J."/>
            <person name="Larsson K.H."/>
            <person name="Matsuura K."/>
            <person name="Barry K."/>
            <person name="Labutti K."/>
            <person name="Kuo R."/>
            <person name="Ohm R.A."/>
            <person name="Bhattacharya S.S."/>
            <person name="Shirouzu T."/>
            <person name="Yoshinaga Y."/>
            <person name="Martin F.M."/>
            <person name="Grigoriev I.V."/>
            <person name="Hibbett D.S."/>
        </authorList>
    </citation>
    <scope>NUCLEOTIDE SEQUENCE [LARGE SCALE GENOMIC DNA]</scope>
    <source>
        <strain evidence="2 3">CBS 109695</strain>
    </source>
</reference>
<accession>A0A166REE0</accession>
<dbReference type="CDD" id="cd18186">
    <property type="entry name" value="BTB_POZ_ZBTB_KLHL-like"/>
    <property type="match status" value="1"/>
</dbReference>
<dbReference type="Proteomes" id="UP000076532">
    <property type="component" value="Unassembled WGS sequence"/>
</dbReference>
<dbReference type="SUPFAM" id="SSF54695">
    <property type="entry name" value="POZ domain"/>
    <property type="match status" value="1"/>
</dbReference>
<dbReference type="AlphaFoldDB" id="A0A166REE0"/>
<gene>
    <name evidence="2" type="ORF">FIBSPDRAFT_853002</name>
</gene>
<sequence>MAYTTQTGAAGITRSDVWFEDGNVVLQAEGTHFKVYRGALAAHSPIFQDMFAMPQPPSEGEGTVEGCPVVHLSDTAADVTIVLRALFLLTGYVVAGEPLDFAVVAAFLRLGKKYEIELLHAEAVKRLRYEFPSTLQGLDGCHRFSMIKGNFSTSVDVANLAREQSLLCVLPLALYRCCCYPKATFTVAGITRDAGTTAMLSASDLLACLLALNFFGRKQLYSTMAWLNSSGSTYHNCTSPAPCANIRKAVLHSVYFPFALFLGHKDWYEFKGRWLDAAGQMCNPCNAVAEQLHNAGRAKFWDELPSMFGLSKWAELMDG</sequence>
<evidence type="ECO:0000313" key="2">
    <source>
        <dbReference type="EMBL" id="KZP28182.1"/>
    </source>
</evidence>
<protein>
    <recommendedName>
        <fullName evidence="1">BTB domain-containing protein</fullName>
    </recommendedName>
</protein>
<organism evidence="2 3">
    <name type="scientific">Athelia psychrophila</name>
    <dbReference type="NCBI Taxonomy" id="1759441"/>
    <lineage>
        <taxon>Eukaryota</taxon>
        <taxon>Fungi</taxon>
        <taxon>Dikarya</taxon>
        <taxon>Basidiomycota</taxon>
        <taxon>Agaricomycotina</taxon>
        <taxon>Agaricomycetes</taxon>
        <taxon>Agaricomycetidae</taxon>
        <taxon>Atheliales</taxon>
        <taxon>Atheliaceae</taxon>
        <taxon>Athelia</taxon>
    </lineage>
</organism>
<dbReference type="EMBL" id="KV417505">
    <property type="protein sequence ID" value="KZP28182.1"/>
    <property type="molecule type" value="Genomic_DNA"/>
</dbReference>
<name>A0A166REE0_9AGAM</name>